<name>A0A832UZP4_9ARCH</name>
<dbReference type="GO" id="GO:0046872">
    <property type="term" value="F:metal ion binding"/>
    <property type="evidence" value="ECO:0007669"/>
    <property type="project" value="UniProtKB-KW"/>
</dbReference>
<dbReference type="Gene3D" id="1.10.600.10">
    <property type="entry name" value="Farnesyl Diphosphate Synthase"/>
    <property type="match status" value="1"/>
</dbReference>
<dbReference type="SFLD" id="SFLDS00005">
    <property type="entry name" value="Isoprenoid_Synthase_Type_I"/>
    <property type="match status" value="1"/>
</dbReference>
<evidence type="ECO:0000256" key="7">
    <source>
        <dbReference type="SAM" id="Coils"/>
    </source>
</evidence>
<keyword evidence="7" id="KW-0175">Coiled coil</keyword>
<dbReference type="Pfam" id="PF00348">
    <property type="entry name" value="polyprenyl_synt"/>
    <property type="match status" value="1"/>
</dbReference>
<dbReference type="InterPro" id="IPR000092">
    <property type="entry name" value="Polyprenyl_synt"/>
</dbReference>
<dbReference type="CDD" id="cd00685">
    <property type="entry name" value="Trans_IPPS_HT"/>
    <property type="match status" value="1"/>
</dbReference>
<dbReference type="PANTHER" id="PTHR12001:SF85">
    <property type="entry name" value="SHORT CHAIN ISOPRENYL DIPHOSPHATE SYNTHASE"/>
    <property type="match status" value="1"/>
</dbReference>
<comment type="caution">
    <text evidence="8">The sequence shown here is derived from an EMBL/GenBank/DDBJ whole genome shotgun (WGS) entry which is preliminary data.</text>
</comment>
<evidence type="ECO:0000256" key="2">
    <source>
        <dbReference type="ARBA" id="ARBA00006706"/>
    </source>
</evidence>
<proteinExistence type="inferred from homology"/>
<dbReference type="GO" id="GO:0008299">
    <property type="term" value="P:isoprenoid biosynthetic process"/>
    <property type="evidence" value="ECO:0007669"/>
    <property type="project" value="InterPro"/>
</dbReference>
<comment type="cofactor">
    <cofactor evidence="1">
        <name>Mg(2+)</name>
        <dbReference type="ChEBI" id="CHEBI:18420"/>
    </cofactor>
</comment>
<sequence>MNIERELARHGKLVDREINRVISENFPKNLYEPIKYHLGAGGKRIRPALCLLSCEAVGGKVKNVLPIATAIEMIHGFSLIHDDIEDRDELRRGNPTVWKVWGEALAINAGDGLFTKAFESAANLKGKNSNEALKIFARAVLEVCEGQALDISFEKSDAVTEKDYLEMTSRKTGALMEAACKTGALIGGGSKKEVNALANYGRKIGIAFQIWDDYIDFASEKTGKTFGLDIKKGKKTFIVCHALARIKGEDRARLFEILKAPVYETTDEMVREAVEILNNSGSIDYANEYAQKLVNEAKAELKVLKNTKAKQTLLEFADFVVRREY</sequence>
<dbReference type="PROSITE" id="PS00723">
    <property type="entry name" value="POLYPRENYL_SYNTHASE_1"/>
    <property type="match status" value="1"/>
</dbReference>
<accession>A0A832UZP4</accession>
<comment type="similarity">
    <text evidence="2 6">Belongs to the FPP/GGPP synthase family.</text>
</comment>
<dbReference type="Proteomes" id="UP000646946">
    <property type="component" value="Unassembled WGS sequence"/>
</dbReference>
<dbReference type="SUPFAM" id="SSF48576">
    <property type="entry name" value="Terpenoid synthases"/>
    <property type="match status" value="1"/>
</dbReference>
<evidence type="ECO:0000256" key="5">
    <source>
        <dbReference type="ARBA" id="ARBA00022842"/>
    </source>
</evidence>
<feature type="coiled-coil region" evidence="7">
    <location>
        <begin position="287"/>
        <end position="314"/>
    </location>
</feature>
<protein>
    <submittedName>
        <fullName evidence="8">Polyprenyl synthetase family protein</fullName>
    </submittedName>
</protein>
<keyword evidence="4" id="KW-0479">Metal-binding</keyword>
<organism evidence="8 9">
    <name type="scientific">Candidatus Naiadarchaeum limnaeum</name>
    <dbReference type="NCBI Taxonomy" id="2756139"/>
    <lineage>
        <taxon>Archaea</taxon>
        <taxon>Candidatus Undinarchaeota</taxon>
        <taxon>Candidatus Undinarchaeia</taxon>
        <taxon>Candidatus Naiadarchaeales</taxon>
        <taxon>Candidatus Naiadarchaeaceae</taxon>
        <taxon>Candidatus Naiadarchaeum</taxon>
    </lineage>
</organism>
<dbReference type="InterPro" id="IPR008949">
    <property type="entry name" value="Isoprenoid_synthase_dom_sf"/>
</dbReference>
<keyword evidence="9" id="KW-1185">Reference proteome</keyword>
<dbReference type="EMBL" id="DVAB01000017">
    <property type="protein sequence ID" value="HIK00274.1"/>
    <property type="molecule type" value="Genomic_DNA"/>
</dbReference>
<gene>
    <name evidence="8" type="ORF">H1016_01910</name>
</gene>
<keyword evidence="5" id="KW-0460">Magnesium</keyword>
<evidence type="ECO:0000256" key="6">
    <source>
        <dbReference type="RuleBase" id="RU004466"/>
    </source>
</evidence>
<dbReference type="SFLD" id="SFLDG01017">
    <property type="entry name" value="Polyprenyl_Transferase_Like"/>
    <property type="match status" value="1"/>
</dbReference>
<evidence type="ECO:0000313" key="8">
    <source>
        <dbReference type="EMBL" id="HIK00274.1"/>
    </source>
</evidence>
<reference evidence="8 9" key="1">
    <citation type="journal article" name="Nat. Commun.">
        <title>Undinarchaeota illuminate DPANN phylogeny and the impact of gene transfer on archaeal evolution.</title>
        <authorList>
            <person name="Dombrowski N."/>
            <person name="Williams T.A."/>
            <person name="Sun J."/>
            <person name="Woodcroft B.J."/>
            <person name="Lee J.H."/>
            <person name="Minh B.Q."/>
            <person name="Rinke C."/>
            <person name="Spang A."/>
        </authorList>
    </citation>
    <scope>NUCLEOTIDE SEQUENCE [LARGE SCALE GENOMIC DNA]</scope>
    <source>
        <strain evidence="8">MAG_bin1129</strain>
    </source>
</reference>
<dbReference type="InterPro" id="IPR033749">
    <property type="entry name" value="Polyprenyl_synt_CS"/>
</dbReference>
<evidence type="ECO:0000256" key="4">
    <source>
        <dbReference type="ARBA" id="ARBA00022723"/>
    </source>
</evidence>
<dbReference type="GO" id="GO:0004659">
    <property type="term" value="F:prenyltransferase activity"/>
    <property type="evidence" value="ECO:0007669"/>
    <property type="project" value="InterPro"/>
</dbReference>
<evidence type="ECO:0000256" key="3">
    <source>
        <dbReference type="ARBA" id="ARBA00022679"/>
    </source>
</evidence>
<evidence type="ECO:0000313" key="9">
    <source>
        <dbReference type="Proteomes" id="UP000646946"/>
    </source>
</evidence>
<keyword evidence="3 6" id="KW-0808">Transferase</keyword>
<evidence type="ECO:0000256" key="1">
    <source>
        <dbReference type="ARBA" id="ARBA00001946"/>
    </source>
</evidence>
<dbReference type="AlphaFoldDB" id="A0A832UZP4"/>
<dbReference type="PANTHER" id="PTHR12001">
    <property type="entry name" value="GERANYLGERANYL PYROPHOSPHATE SYNTHASE"/>
    <property type="match status" value="1"/>
</dbReference>
<dbReference type="PROSITE" id="PS00444">
    <property type="entry name" value="POLYPRENYL_SYNTHASE_2"/>
    <property type="match status" value="1"/>
</dbReference>